<name>A0A8X8CZH9_POPTO</name>
<dbReference type="PANTHER" id="PTHR46400">
    <property type="entry name" value="RING/U-BOX SUPERFAMILY PROTEIN"/>
    <property type="match status" value="1"/>
</dbReference>
<protein>
    <submittedName>
        <fullName evidence="2">Uncharacterized protein</fullName>
    </submittedName>
</protein>
<gene>
    <name evidence="2" type="ORF">POTOM_014613</name>
</gene>
<evidence type="ECO:0000256" key="1">
    <source>
        <dbReference type="SAM" id="MobiDB-lite"/>
    </source>
</evidence>
<dbReference type="InterPro" id="IPR033276">
    <property type="entry name" value="BB"/>
</dbReference>
<keyword evidence="3" id="KW-1185">Reference proteome</keyword>
<dbReference type="GO" id="GO:0048437">
    <property type="term" value="P:floral organ development"/>
    <property type="evidence" value="ECO:0007669"/>
    <property type="project" value="TreeGrafter"/>
</dbReference>
<organism evidence="2 3">
    <name type="scientific">Populus tomentosa</name>
    <name type="common">Chinese white poplar</name>
    <dbReference type="NCBI Taxonomy" id="118781"/>
    <lineage>
        <taxon>Eukaryota</taxon>
        <taxon>Viridiplantae</taxon>
        <taxon>Streptophyta</taxon>
        <taxon>Embryophyta</taxon>
        <taxon>Tracheophyta</taxon>
        <taxon>Spermatophyta</taxon>
        <taxon>Magnoliopsida</taxon>
        <taxon>eudicotyledons</taxon>
        <taxon>Gunneridae</taxon>
        <taxon>Pentapetalae</taxon>
        <taxon>rosids</taxon>
        <taxon>fabids</taxon>
        <taxon>Malpighiales</taxon>
        <taxon>Salicaceae</taxon>
        <taxon>Saliceae</taxon>
        <taxon>Populus</taxon>
    </lineage>
</organism>
<dbReference type="OrthoDB" id="9984778at2759"/>
<dbReference type="GO" id="GO:0016567">
    <property type="term" value="P:protein ubiquitination"/>
    <property type="evidence" value="ECO:0007669"/>
    <property type="project" value="InterPro"/>
</dbReference>
<dbReference type="GO" id="GO:0046621">
    <property type="term" value="P:negative regulation of organ growth"/>
    <property type="evidence" value="ECO:0007669"/>
    <property type="project" value="InterPro"/>
</dbReference>
<dbReference type="PANTHER" id="PTHR46400:SF5">
    <property type="entry name" value="RING-TYPE DOMAIN-CONTAINING PROTEIN"/>
    <property type="match status" value="1"/>
</dbReference>
<dbReference type="Proteomes" id="UP000886885">
    <property type="component" value="Chromosome 3D"/>
</dbReference>
<dbReference type="GO" id="GO:0004842">
    <property type="term" value="F:ubiquitin-protein transferase activity"/>
    <property type="evidence" value="ECO:0007669"/>
    <property type="project" value="InterPro"/>
</dbReference>
<dbReference type="EMBL" id="JAAWWB010000006">
    <property type="protein sequence ID" value="KAG6781701.1"/>
    <property type="molecule type" value="Genomic_DNA"/>
</dbReference>
<feature type="region of interest" description="Disordered" evidence="1">
    <location>
        <begin position="93"/>
        <end position="126"/>
    </location>
</feature>
<reference evidence="2" key="1">
    <citation type="journal article" date="2020" name="bioRxiv">
        <title>Hybrid origin of Populus tomentosa Carr. identified through genome sequencing and phylogenomic analysis.</title>
        <authorList>
            <person name="An X."/>
            <person name="Gao K."/>
            <person name="Chen Z."/>
            <person name="Li J."/>
            <person name="Yang X."/>
            <person name="Yang X."/>
            <person name="Zhou J."/>
            <person name="Guo T."/>
            <person name="Zhao T."/>
            <person name="Huang S."/>
            <person name="Miao D."/>
            <person name="Khan W.U."/>
            <person name="Rao P."/>
            <person name="Ye M."/>
            <person name="Lei B."/>
            <person name="Liao W."/>
            <person name="Wang J."/>
            <person name="Ji L."/>
            <person name="Li Y."/>
            <person name="Guo B."/>
            <person name="Mustafa N.S."/>
            <person name="Li S."/>
            <person name="Yun Q."/>
            <person name="Keller S.R."/>
            <person name="Mao J."/>
            <person name="Zhang R."/>
            <person name="Strauss S.H."/>
        </authorList>
    </citation>
    <scope>NUCLEOTIDE SEQUENCE</scope>
    <source>
        <strain evidence="2">GM15</strain>
        <tissue evidence="2">Leaf</tissue>
    </source>
</reference>
<feature type="compositionally biased region" description="Polar residues" evidence="1">
    <location>
        <begin position="98"/>
        <end position="112"/>
    </location>
</feature>
<evidence type="ECO:0000313" key="3">
    <source>
        <dbReference type="Proteomes" id="UP000886885"/>
    </source>
</evidence>
<accession>A0A8X8CZH9</accession>
<proteinExistence type="predicted"/>
<evidence type="ECO:0000313" key="2">
    <source>
        <dbReference type="EMBL" id="KAG6781701.1"/>
    </source>
</evidence>
<comment type="caution">
    <text evidence="2">The sequence shown here is derived from an EMBL/GenBank/DDBJ whole genome shotgun (WGS) entry which is preliminary data.</text>
</comment>
<sequence>MNWNTLMDGHYMNASYPYNSAGSFIEYFEGLTYDHVNFIFNGASHVQIEDSVYPSMNANFYKFGLSPPGSASYYDPAYVYEVHNHGLRNEEYRRPPLENSSTATNEQTSRVNTEWEVNENRSSHDDPVECLRRHHNVQDYQAIWQDHVDPDNMTYEARQLELKIEVFLKNKFLCFQPQNTSAASSQGGNQEVRGVSFAKWNISEVIVRSLYHANIFTMLVAGPDGSASIRPAPSATQRFLVMHQNIKQCKPVLDNYRLTIQDGFTFAIDSPEAAVWIRSILYYVDKSSILTKINLVKN</sequence>
<dbReference type="AlphaFoldDB" id="A0A8X8CZH9"/>
<dbReference type="GO" id="GO:0031624">
    <property type="term" value="F:ubiquitin conjugating enzyme binding"/>
    <property type="evidence" value="ECO:0007669"/>
    <property type="project" value="TreeGrafter"/>
</dbReference>